<dbReference type="Pfam" id="PF06961">
    <property type="entry name" value="DUF1294"/>
    <property type="match status" value="1"/>
</dbReference>
<proteinExistence type="predicted"/>
<dbReference type="RefSeq" id="WP_127737093.1">
    <property type="nucleotide sequence ID" value="NZ_CAJCKN010000009.1"/>
</dbReference>
<feature type="transmembrane region" description="Helical" evidence="1">
    <location>
        <begin position="39"/>
        <end position="56"/>
    </location>
</feature>
<protein>
    <submittedName>
        <fullName evidence="2">DUF1294 domain-containing protein</fullName>
    </submittedName>
</protein>
<evidence type="ECO:0000256" key="1">
    <source>
        <dbReference type="SAM" id="Phobius"/>
    </source>
</evidence>
<organism evidence="2 3">
    <name type="scientific">Niallia taxi</name>
    <dbReference type="NCBI Taxonomy" id="2499688"/>
    <lineage>
        <taxon>Bacteria</taxon>
        <taxon>Bacillati</taxon>
        <taxon>Bacillota</taxon>
        <taxon>Bacilli</taxon>
        <taxon>Bacillales</taxon>
        <taxon>Bacillaceae</taxon>
        <taxon>Niallia</taxon>
    </lineage>
</organism>
<keyword evidence="3" id="KW-1185">Reference proteome</keyword>
<keyword evidence="1" id="KW-0472">Membrane</keyword>
<sequence>MTIQIICIYWLLINLSGYFVMKIDKDRARRHAYRISEKQLWTVAFLFGALGMTLGMKQFRHKTKHTAFKLGLPMLAIVETIVLLYILNELA</sequence>
<dbReference type="EMBL" id="RZTZ01000002">
    <property type="protein sequence ID" value="RVT64988.1"/>
    <property type="molecule type" value="Genomic_DNA"/>
</dbReference>
<feature type="transmembrane region" description="Helical" evidence="1">
    <location>
        <begin position="68"/>
        <end position="87"/>
    </location>
</feature>
<comment type="caution">
    <text evidence="2">The sequence shown here is derived from an EMBL/GenBank/DDBJ whole genome shotgun (WGS) entry which is preliminary data.</text>
</comment>
<dbReference type="InterPro" id="IPR010718">
    <property type="entry name" value="DUF1294"/>
</dbReference>
<dbReference type="GeneID" id="87616015"/>
<keyword evidence="1" id="KW-1133">Transmembrane helix</keyword>
<accession>A0A437KDL1</accession>
<keyword evidence="1" id="KW-0812">Transmembrane</keyword>
<evidence type="ECO:0000313" key="2">
    <source>
        <dbReference type="EMBL" id="RVT64988.1"/>
    </source>
</evidence>
<evidence type="ECO:0000313" key="3">
    <source>
        <dbReference type="Proteomes" id="UP000288024"/>
    </source>
</evidence>
<name>A0A437KDL1_9BACI</name>
<reference evidence="2 3" key="1">
    <citation type="submission" date="2019-01" db="EMBL/GenBank/DDBJ databases">
        <title>Bacillus sp. M5HDSG1-1, whole genome shotgun sequence.</title>
        <authorList>
            <person name="Tuo L."/>
        </authorList>
    </citation>
    <scope>NUCLEOTIDE SEQUENCE [LARGE SCALE GENOMIC DNA]</scope>
    <source>
        <strain evidence="2 3">M5HDSG1-1</strain>
    </source>
</reference>
<gene>
    <name evidence="2" type="ORF">EM808_05610</name>
</gene>
<dbReference type="Proteomes" id="UP000288024">
    <property type="component" value="Unassembled WGS sequence"/>
</dbReference>
<dbReference type="AlphaFoldDB" id="A0A437KDL1"/>